<dbReference type="GO" id="GO:0006334">
    <property type="term" value="P:nucleosome assembly"/>
    <property type="evidence" value="ECO:0007669"/>
    <property type="project" value="TreeGrafter"/>
</dbReference>
<name>A0A3P7LA61_DIBLA</name>
<feature type="compositionally biased region" description="Basic and acidic residues" evidence="3">
    <location>
        <begin position="9"/>
        <end position="21"/>
    </location>
</feature>
<evidence type="ECO:0000256" key="1">
    <source>
        <dbReference type="ARBA" id="ARBA00006461"/>
    </source>
</evidence>
<evidence type="ECO:0000256" key="2">
    <source>
        <dbReference type="ARBA" id="ARBA00023054"/>
    </source>
</evidence>
<dbReference type="Pfam" id="PF08243">
    <property type="entry name" value="SPT2"/>
    <property type="match status" value="1"/>
</dbReference>
<dbReference type="GO" id="GO:0042393">
    <property type="term" value="F:histone binding"/>
    <property type="evidence" value="ECO:0007669"/>
    <property type="project" value="TreeGrafter"/>
</dbReference>
<dbReference type="SMART" id="SM00784">
    <property type="entry name" value="SPT2"/>
    <property type="match status" value="1"/>
</dbReference>
<evidence type="ECO:0000313" key="5">
    <source>
        <dbReference type="Proteomes" id="UP000281553"/>
    </source>
</evidence>
<evidence type="ECO:0000313" key="4">
    <source>
        <dbReference type="EMBL" id="VDN10370.1"/>
    </source>
</evidence>
<keyword evidence="2" id="KW-0175">Coiled coil</keyword>
<dbReference type="InterPro" id="IPR013256">
    <property type="entry name" value="Chromatin_SPT2"/>
</dbReference>
<protein>
    <submittedName>
        <fullName evidence="4">Uncharacterized protein</fullName>
    </submittedName>
</protein>
<feature type="compositionally biased region" description="Polar residues" evidence="3">
    <location>
        <begin position="278"/>
        <end position="289"/>
    </location>
</feature>
<feature type="compositionally biased region" description="Low complexity" evidence="3">
    <location>
        <begin position="223"/>
        <end position="233"/>
    </location>
</feature>
<dbReference type="PANTHER" id="PTHR22691:SF8">
    <property type="entry name" value="PROTEIN SPT2 HOMOLOG"/>
    <property type="match status" value="1"/>
</dbReference>
<feature type="compositionally biased region" description="Basic residues" evidence="3">
    <location>
        <begin position="428"/>
        <end position="437"/>
    </location>
</feature>
<feature type="region of interest" description="Disordered" evidence="3">
    <location>
        <begin position="326"/>
        <end position="356"/>
    </location>
</feature>
<accession>A0A3P7LA61</accession>
<dbReference type="PANTHER" id="PTHR22691">
    <property type="entry name" value="YEAST SPT2-RELATED"/>
    <property type="match status" value="1"/>
</dbReference>
<organism evidence="4 5">
    <name type="scientific">Dibothriocephalus latus</name>
    <name type="common">Fish tapeworm</name>
    <name type="synonym">Diphyllobothrium latum</name>
    <dbReference type="NCBI Taxonomy" id="60516"/>
    <lineage>
        <taxon>Eukaryota</taxon>
        <taxon>Metazoa</taxon>
        <taxon>Spiralia</taxon>
        <taxon>Lophotrochozoa</taxon>
        <taxon>Platyhelminthes</taxon>
        <taxon>Cestoda</taxon>
        <taxon>Eucestoda</taxon>
        <taxon>Diphyllobothriidea</taxon>
        <taxon>Diphyllobothriidae</taxon>
        <taxon>Dibothriocephalus</taxon>
    </lineage>
</organism>
<dbReference type="GO" id="GO:0005730">
    <property type="term" value="C:nucleolus"/>
    <property type="evidence" value="ECO:0007669"/>
    <property type="project" value="TreeGrafter"/>
</dbReference>
<dbReference type="Proteomes" id="UP000281553">
    <property type="component" value="Unassembled WGS sequence"/>
</dbReference>
<dbReference type="AlphaFoldDB" id="A0A3P7LA61"/>
<feature type="region of interest" description="Disordered" evidence="3">
    <location>
        <begin position="411"/>
        <end position="437"/>
    </location>
</feature>
<dbReference type="GO" id="GO:0003677">
    <property type="term" value="F:DNA binding"/>
    <property type="evidence" value="ECO:0007669"/>
    <property type="project" value="TreeGrafter"/>
</dbReference>
<keyword evidence="5" id="KW-1185">Reference proteome</keyword>
<dbReference type="OrthoDB" id="6259853at2759"/>
<gene>
    <name evidence="4" type="ORF">DILT_LOCUS6201</name>
</gene>
<feature type="compositionally biased region" description="Polar residues" evidence="3">
    <location>
        <begin position="156"/>
        <end position="182"/>
    </location>
</feature>
<evidence type="ECO:0000256" key="3">
    <source>
        <dbReference type="SAM" id="MobiDB-lite"/>
    </source>
</evidence>
<proteinExistence type="inferred from homology"/>
<reference evidence="4 5" key="1">
    <citation type="submission" date="2018-11" db="EMBL/GenBank/DDBJ databases">
        <authorList>
            <consortium name="Pathogen Informatics"/>
        </authorList>
    </citation>
    <scope>NUCLEOTIDE SEQUENCE [LARGE SCALE GENOMIC DNA]</scope>
</reference>
<comment type="similarity">
    <text evidence="1">Belongs to the SPT2 family.</text>
</comment>
<feature type="region of interest" description="Disordered" evidence="3">
    <location>
        <begin position="1"/>
        <end position="309"/>
    </location>
</feature>
<feature type="compositionally biased region" description="Polar residues" evidence="3">
    <location>
        <begin position="242"/>
        <end position="262"/>
    </location>
</feature>
<feature type="compositionally biased region" description="Acidic residues" evidence="3">
    <location>
        <begin position="339"/>
        <end position="356"/>
    </location>
</feature>
<sequence length="437" mass="47954">MSFESFIRLAEKNQAKNDKQPTSHGPQPTPYVPQKRSMVDSGPPEDSEMSPTPNEYVPSAPKRPRSPSNLMEALGVMTSTGLNDDKLQKPQYVQKIPRIPRKNSEQPIKATLEPTRSPGPTPNRSDEERPCRAPTQDGPPKLSNKIPKNGGIAAQLGTSKITVPKTGQSLSSKISSVKTQQPPKEPIGIAAQLSSKALPGLEKRIRTPHRAHSSPAFSKDRTPSTCTSRPSTSGATMEKSSKLPTEQNGSVSHSELPTMSKKTTVHRVLKPNDEKPLSTKSCSPSSQKPNLPDHRVKSQLPSHSARGIAAQQGAPVCGIAAQFGSLPLQTSRTRSPDDYSCDEGDDYASDDSFIDDSESMDAKDYSRFVKVIHKTLNFDPKRYANVSRYDDLSSMESNFRQIEKEERISARLGAKEDEEDIAAEAARRERRRHKLAA</sequence>
<dbReference type="GO" id="GO:0006360">
    <property type="term" value="P:transcription by RNA polymerase I"/>
    <property type="evidence" value="ECO:0007669"/>
    <property type="project" value="TreeGrafter"/>
</dbReference>
<dbReference type="EMBL" id="UYRU01049009">
    <property type="protein sequence ID" value="VDN10370.1"/>
    <property type="molecule type" value="Genomic_DNA"/>
</dbReference>